<gene>
    <name evidence="2" type="ORF">E6Q60_10175</name>
</gene>
<keyword evidence="1" id="KW-0812">Transmembrane</keyword>
<keyword evidence="1" id="KW-0472">Membrane</keyword>
<sequence>MTSTPCVISDLLHKDGEGCGSTCRTSMEASNMIRISLFLFASLIVYATFFTEKARLDREVKRLCAIDGGIKVYETVKLPTERFGKDWGRYTRPLAFIVI</sequence>
<proteinExistence type="predicted"/>
<dbReference type="Proteomes" id="UP000321055">
    <property type="component" value="Unassembled WGS sequence"/>
</dbReference>
<organism evidence="2 3">
    <name type="scientific">Nitrosomonas oligotropha</name>
    <dbReference type="NCBI Taxonomy" id="42354"/>
    <lineage>
        <taxon>Bacteria</taxon>
        <taxon>Pseudomonadati</taxon>
        <taxon>Pseudomonadota</taxon>
        <taxon>Betaproteobacteria</taxon>
        <taxon>Nitrosomonadales</taxon>
        <taxon>Nitrosomonadaceae</taxon>
        <taxon>Nitrosomonas</taxon>
    </lineage>
</organism>
<accession>A0A5C7VNT8</accession>
<name>A0A5C7VNT8_9PROT</name>
<feature type="transmembrane region" description="Helical" evidence="1">
    <location>
        <begin position="32"/>
        <end position="51"/>
    </location>
</feature>
<evidence type="ECO:0000313" key="3">
    <source>
        <dbReference type="Proteomes" id="UP000321055"/>
    </source>
</evidence>
<keyword evidence="1" id="KW-1133">Transmembrane helix</keyword>
<comment type="caution">
    <text evidence="2">The sequence shown here is derived from an EMBL/GenBank/DDBJ whole genome shotgun (WGS) entry which is preliminary data.</text>
</comment>
<dbReference type="AlphaFoldDB" id="A0A5C7VNT8"/>
<dbReference type="EMBL" id="SSFX01000080">
    <property type="protein sequence ID" value="TXI27287.1"/>
    <property type="molecule type" value="Genomic_DNA"/>
</dbReference>
<reference evidence="2 3" key="1">
    <citation type="submission" date="2018-09" db="EMBL/GenBank/DDBJ databases">
        <title>Metagenome Assembled Genomes from an Advanced Water Purification Facility.</title>
        <authorList>
            <person name="Stamps B.W."/>
            <person name="Spear J.R."/>
        </authorList>
    </citation>
    <scope>NUCLEOTIDE SEQUENCE [LARGE SCALE GENOMIC DNA]</scope>
    <source>
        <strain evidence="2">Bin_54_1</strain>
    </source>
</reference>
<evidence type="ECO:0000313" key="2">
    <source>
        <dbReference type="EMBL" id="TXI27287.1"/>
    </source>
</evidence>
<evidence type="ECO:0000256" key="1">
    <source>
        <dbReference type="SAM" id="Phobius"/>
    </source>
</evidence>
<protein>
    <submittedName>
        <fullName evidence="2">Uncharacterized protein</fullName>
    </submittedName>
</protein>